<protein>
    <submittedName>
        <fullName evidence="2">Uncharacterized protein</fullName>
    </submittedName>
</protein>
<gene>
    <name evidence="2" type="ORF">EVAR_18192_1</name>
</gene>
<dbReference type="Proteomes" id="UP000299102">
    <property type="component" value="Unassembled WGS sequence"/>
</dbReference>
<evidence type="ECO:0000313" key="2">
    <source>
        <dbReference type="EMBL" id="GBP30393.1"/>
    </source>
</evidence>
<proteinExistence type="predicted"/>
<comment type="caution">
    <text evidence="2">The sequence shown here is derived from an EMBL/GenBank/DDBJ whole genome shotgun (WGS) entry which is preliminary data.</text>
</comment>
<organism evidence="2 3">
    <name type="scientific">Eumeta variegata</name>
    <name type="common">Bagworm moth</name>
    <name type="synonym">Eumeta japonica</name>
    <dbReference type="NCBI Taxonomy" id="151549"/>
    <lineage>
        <taxon>Eukaryota</taxon>
        <taxon>Metazoa</taxon>
        <taxon>Ecdysozoa</taxon>
        <taxon>Arthropoda</taxon>
        <taxon>Hexapoda</taxon>
        <taxon>Insecta</taxon>
        <taxon>Pterygota</taxon>
        <taxon>Neoptera</taxon>
        <taxon>Endopterygota</taxon>
        <taxon>Lepidoptera</taxon>
        <taxon>Glossata</taxon>
        <taxon>Ditrysia</taxon>
        <taxon>Tineoidea</taxon>
        <taxon>Psychidae</taxon>
        <taxon>Oiketicinae</taxon>
        <taxon>Eumeta</taxon>
    </lineage>
</organism>
<name>A0A4C1UV63_EUMVA</name>
<reference evidence="2 3" key="1">
    <citation type="journal article" date="2019" name="Commun. Biol.">
        <title>The bagworm genome reveals a unique fibroin gene that provides high tensile strength.</title>
        <authorList>
            <person name="Kono N."/>
            <person name="Nakamura H."/>
            <person name="Ohtoshi R."/>
            <person name="Tomita M."/>
            <person name="Numata K."/>
            <person name="Arakawa K."/>
        </authorList>
    </citation>
    <scope>NUCLEOTIDE SEQUENCE [LARGE SCALE GENOMIC DNA]</scope>
</reference>
<accession>A0A4C1UV63</accession>
<dbReference type="EMBL" id="BGZK01000232">
    <property type="protein sequence ID" value="GBP30393.1"/>
    <property type="molecule type" value="Genomic_DNA"/>
</dbReference>
<evidence type="ECO:0000256" key="1">
    <source>
        <dbReference type="SAM" id="MobiDB-lite"/>
    </source>
</evidence>
<sequence>MRIEGAGGRQSERCCEELTYSERKFAGQQLKTHTRIRRQVGSKSHTGRSEHHHKRGPGRGEGRAAYSNKLSLYRTAINGIYLVLVTRLRAGPATAFYCPPQSKYAALSQRRRVFERDVCAPGY</sequence>
<dbReference type="AlphaFoldDB" id="A0A4C1UV63"/>
<keyword evidence="3" id="KW-1185">Reference proteome</keyword>
<feature type="region of interest" description="Disordered" evidence="1">
    <location>
        <begin position="29"/>
        <end position="64"/>
    </location>
</feature>
<evidence type="ECO:0000313" key="3">
    <source>
        <dbReference type="Proteomes" id="UP000299102"/>
    </source>
</evidence>